<evidence type="ECO:0000313" key="1">
    <source>
        <dbReference type="EMBL" id="KAG7153941.1"/>
    </source>
</evidence>
<proteinExistence type="predicted"/>
<name>A0A8J5JBI4_HOMAM</name>
<sequence>MYTMASSRKSHLQYPLKLGGEFLGMLKDPINLLYFHFVSPIVTEFERVNSLFQTTDADTEELNHSAEEVGKVDEVKRLCAGLVIEALKQVESRLPASTGISKGLSAFAPRKVLSQTERVPFKDLSLPHLRSEKEDTSFFLG</sequence>
<organism evidence="1 2">
    <name type="scientific">Homarus americanus</name>
    <name type="common">American lobster</name>
    <dbReference type="NCBI Taxonomy" id="6706"/>
    <lineage>
        <taxon>Eukaryota</taxon>
        <taxon>Metazoa</taxon>
        <taxon>Ecdysozoa</taxon>
        <taxon>Arthropoda</taxon>
        <taxon>Crustacea</taxon>
        <taxon>Multicrustacea</taxon>
        <taxon>Malacostraca</taxon>
        <taxon>Eumalacostraca</taxon>
        <taxon>Eucarida</taxon>
        <taxon>Decapoda</taxon>
        <taxon>Pleocyemata</taxon>
        <taxon>Astacidea</taxon>
        <taxon>Nephropoidea</taxon>
        <taxon>Nephropidae</taxon>
        <taxon>Homarus</taxon>
    </lineage>
</organism>
<reference evidence="1" key="1">
    <citation type="journal article" date="2021" name="Sci. Adv.">
        <title>The American lobster genome reveals insights on longevity, neural, and immune adaptations.</title>
        <authorList>
            <person name="Polinski J.M."/>
            <person name="Zimin A.V."/>
            <person name="Clark K.F."/>
            <person name="Kohn A.B."/>
            <person name="Sadowski N."/>
            <person name="Timp W."/>
            <person name="Ptitsyn A."/>
            <person name="Khanna P."/>
            <person name="Romanova D.Y."/>
            <person name="Williams P."/>
            <person name="Greenwood S.J."/>
            <person name="Moroz L.L."/>
            <person name="Walt D.R."/>
            <person name="Bodnar A.G."/>
        </authorList>
    </citation>
    <scope>NUCLEOTIDE SEQUENCE</scope>
    <source>
        <strain evidence="1">GMGI-L3</strain>
    </source>
</reference>
<protein>
    <submittedName>
        <fullName evidence="1">Putative baculoviral IAP repeat-containing protein 6-like 2</fullName>
    </submittedName>
</protein>
<comment type="caution">
    <text evidence="1">The sequence shown here is derived from an EMBL/GenBank/DDBJ whole genome shotgun (WGS) entry which is preliminary data.</text>
</comment>
<dbReference type="AlphaFoldDB" id="A0A8J5JBI4"/>
<dbReference type="Proteomes" id="UP000747542">
    <property type="component" value="Unassembled WGS sequence"/>
</dbReference>
<keyword evidence="2" id="KW-1185">Reference proteome</keyword>
<gene>
    <name evidence="1" type="primary">Birc6-L2</name>
    <name evidence="1" type="ORF">Hamer_G030165</name>
</gene>
<accession>A0A8J5JBI4</accession>
<dbReference type="EMBL" id="JAHLQT010046178">
    <property type="protein sequence ID" value="KAG7153941.1"/>
    <property type="molecule type" value="Genomic_DNA"/>
</dbReference>
<evidence type="ECO:0000313" key="2">
    <source>
        <dbReference type="Proteomes" id="UP000747542"/>
    </source>
</evidence>